<evidence type="ECO:0000313" key="3">
    <source>
        <dbReference type="Proteomes" id="UP001346149"/>
    </source>
</evidence>
<feature type="region of interest" description="Disordered" evidence="1">
    <location>
        <begin position="1"/>
        <end position="46"/>
    </location>
</feature>
<sequence>MPMETEDVLQPKSDKIASGFEGNESCGSGIRPSELDASPGMEDEEGLIREDLGQGEVKVENEDIVPIPGPDLDKDLIAKDSTAQANAGFIEVIEASESSQVLVQNGSTALEDHRQKTTHVRDENCILVIV</sequence>
<dbReference type="Proteomes" id="UP001346149">
    <property type="component" value="Unassembled WGS sequence"/>
</dbReference>
<reference evidence="2 3" key="1">
    <citation type="journal article" date="2023" name="Hortic Res">
        <title>Pangenome of water caltrop reveals structural variations and asymmetric subgenome divergence after allopolyploidization.</title>
        <authorList>
            <person name="Zhang X."/>
            <person name="Chen Y."/>
            <person name="Wang L."/>
            <person name="Yuan Y."/>
            <person name="Fang M."/>
            <person name="Shi L."/>
            <person name="Lu R."/>
            <person name="Comes H.P."/>
            <person name="Ma Y."/>
            <person name="Chen Y."/>
            <person name="Huang G."/>
            <person name="Zhou Y."/>
            <person name="Zheng Z."/>
            <person name="Qiu Y."/>
        </authorList>
    </citation>
    <scope>NUCLEOTIDE SEQUENCE [LARGE SCALE GENOMIC DNA]</scope>
    <source>
        <strain evidence="2">F231</strain>
    </source>
</reference>
<evidence type="ECO:0000313" key="2">
    <source>
        <dbReference type="EMBL" id="KAK4804235.1"/>
    </source>
</evidence>
<organism evidence="2 3">
    <name type="scientific">Trapa natans</name>
    <name type="common">Water chestnut</name>
    <dbReference type="NCBI Taxonomy" id="22666"/>
    <lineage>
        <taxon>Eukaryota</taxon>
        <taxon>Viridiplantae</taxon>
        <taxon>Streptophyta</taxon>
        <taxon>Embryophyta</taxon>
        <taxon>Tracheophyta</taxon>
        <taxon>Spermatophyta</taxon>
        <taxon>Magnoliopsida</taxon>
        <taxon>eudicotyledons</taxon>
        <taxon>Gunneridae</taxon>
        <taxon>Pentapetalae</taxon>
        <taxon>rosids</taxon>
        <taxon>malvids</taxon>
        <taxon>Myrtales</taxon>
        <taxon>Lythraceae</taxon>
        <taxon>Trapa</taxon>
    </lineage>
</organism>
<evidence type="ECO:0000256" key="1">
    <source>
        <dbReference type="SAM" id="MobiDB-lite"/>
    </source>
</evidence>
<name>A0AAN7MY43_TRANT</name>
<gene>
    <name evidence="2" type="ORF">SAY86_004052</name>
</gene>
<proteinExistence type="predicted"/>
<accession>A0AAN7MY43</accession>
<dbReference type="AlphaFoldDB" id="A0AAN7MY43"/>
<keyword evidence="3" id="KW-1185">Reference proteome</keyword>
<dbReference type="EMBL" id="JAXQNO010000001">
    <property type="protein sequence ID" value="KAK4804235.1"/>
    <property type="molecule type" value="Genomic_DNA"/>
</dbReference>
<comment type="caution">
    <text evidence="2">The sequence shown here is derived from an EMBL/GenBank/DDBJ whole genome shotgun (WGS) entry which is preliminary data.</text>
</comment>
<protein>
    <submittedName>
        <fullName evidence="2">Uncharacterized protein</fullName>
    </submittedName>
</protein>